<dbReference type="PATRIC" id="fig|36807.3.peg.51"/>
<dbReference type="EMBL" id="LRAD01000004">
    <property type="protein sequence ID" value="KXZ61843.1"/>
    <property type="molecule type" value="Genomic_DNA"/>
</dbReference>
<evidence type="ECO:0000259" key="1">
    <source>
        <dbReference type="PROSITE" id="PS50943"/>
    </source>
</evidence>
<dbReference type="AlphaFoldDB" id="A0A150HI48"/>
<gene>
    <name evidence="2" type="ORF">Mlaev_00050</name>
</gene>
<dbReference type="InterPro" id="IPR010982">
    <property type="entry name" value="Lambda_DNA-bd_dom_sf"/>
</dbReference>
<dbReference type="STRING" id="36807.Mlaev_00050"/>
<sequence>MTYEALAEASGLSRRGVIALERGERVGEVRTWYRVARALDVSFADFMKVLDA</sequence>
<dbReference type="Gene3D" id="1.10.260.40">
    <property type="entry name" value="lambda repressor-like DNA-binding domains"/>
    <property type="match status" value="1"/>
</dbReference>
<evidence type="ECO:0000313" key="3">
    <source>
        <dbReference type="Proteomes" id="UP000075357"/>
    </source>
</evidence>
<reference evidence="2 3" key="1">
    <citation type="submission" date="2016-01" db="EMBL/GenBank/DDBJ databases">
        <title>Draft genome sequences of Microbacterium laevaniformans LCDC 91-0039 and the type strain of Microbacterium hominis LCDC 84-209.</title>
        <authorList>
            <person name="Bernier A.-M."/>
            <person name="Bernard K."/>
        </authorList>
    </citation>
    <scope>NUCLEOTIDE SEQUENCE [LARGE SCALE GENOMIC DNA]</scope>
    <source>
        <strain evidence="2 3">LCDC 91-0039</strain>
    </source>
</reference>
<dbReference type="Proteomes" id="UP000075357">
    <property type="component" value="Unassembled WGS sequence"/>
</dbReference>
<dbReference type="PROSITE" id="PS50943">
    <property type="entry name" value="HTH_CROC1"/>
    <property type="match status" value="1"/>
</dbReference>
<feature type="domain" description="HTH cro/C1-type" evidence="1">
    <location>
        <begin position="1"/>
        <end position="46"/>
    </location>
</feature>
<evidence type="ECO:0000313" key="2">
    <source>
        <dbReference type="EMBL" id="KXZ61843.1"/>
    </source>
</evidence>
<comment type="caution">
    <text evidence="2">The sequence shown here is derived from an EMBL/GenBank/DDBJ whole genome shotgun (WGS) entry which is preliminary data.</text>
</comment>
<organism evidence="2 3">
    <name type="scientific">Microbacterium laevaniformans</name>
    <dbReference type="NCBI Taxonomy" id="36807"/>
    <lineage>
        <taxon>Bacteria</taxon>
        <taxon>Bacillati</taxon>
        <taxon>Actinomycetota</taxon>
        <taxon>Actinomycetes</taxon>
        <taxon>Micrococcales</taxon>
        <taxon>Microbacteriaceae</taxon>
        <taxon>Microbacterium</taxon>
    </lineage>
</organism>
<accession>A0A150HI48</accession>
<keyword evidence="3" id="KW-1185">Reference proteome</keyword>
<dbReference type="CDD" id="cd00093">
    <property type="entry name" value="HTH_XRE"/>
    <property type="match status" value="1"/>
</dbReference>
<name>A0A150HI48_9MICO</name>
<dbReference type="Pfam" id="PF01381">
    <property type="entry name" value="HTH_3"/>
    <property type="match status" value="1"/>
</dbReference>
<proteinExistence type="predicted"/>
<protein>
    <submittedName>
        <fullName evidence="2">Helix-turn-helix protein</fullName>
    </submittedName>
</protein>
<dbReference type="InterPro" id="IPR001387">
    <property type="entry name" value="Cro/C1-type_HTH"/>
</dbReference>
<dbReference type="SUPFAM" id="SSF47413">
    <property type="entry name" value="lambda repressor-like DNA-binding domains"/>
    <property type="match status" value="1"/>
</dbReference>
<dbReference type="GO" id="GO:0003677">
    <property type="term" value="F:DNA binding"/>
    <property type="evidence" value="ECO:0007669"/>
    <property type="project" value="InterPro"/>
</dbReference>